<dbReference type="Gene3D" id="3.30.365.10">
    <property type="entry name" value="Aldehyde oxidase/xanthine dehydrogenase, molybdopterin binding domain"/>
    <property type="match status" value="1"/>
</dbReference>
<evidence type="ECO:0000256" key="1">
    <source>
        <dbReference type="SAM" id="MobiDB-lite"/>
    </source>
</evidence>
<evidence type="ECO:0000313" key="3">
    <source>
        <dbReference type="EMBL" id="AFL49527.1"/>
    </source>
</evidence>
<organism evidence="3 4">
    <name type="scientific">Sinorhizobium fredii (strain USDA 257)</name>
    <dbReference type="NCBI Taxonomy" id="1185652"/>
    <lineage>
        <taxon>Bacteria</taxon>
        <taxon>Pseudomonadati</taxon>
        <taxon>Pseudomonadota</taxon>
        <taxon>Alphaproteobacteria</taxon>
        <taxon>Hyphomicrobiales</taxon>
        <taxon>Rhizobiaceae</taxon>
        <taxon>Sinorhizobium/Ensifer group</taxon>
        <taxon>Sinorhizobium</taxon>
    </lineage>
</organism>
<dbReference type="HOGENOM" id="CLU_2636120_0_0_5"/>
<dbReference type="RefSeq" id="WP_014761711.1">
    <property type="nucleotide sequence ID" value="NC_018000.1"/>
</dbReference>
<protein>
    <submittedName>
        <fullName evidence="3">Putative aerobic-type carbon monoxide dehydrogenase</fullName>
        <ecNumber evidence="3">1.17.1.4</ecNumber>
    </submittedName>
</protein>
<sequence length="77" mass="8785">MYSCPNVRTQYRLRQLEIGTPNHMRGPGEASGIFALECALDELSYALGLDPVELRRRNEPEIDESENKPFSSRSLMK</sequence>
<reference evidence="3 4" key="1">
    <citation type="journal article" date="2012" name="J. Bacteriol.">
        <title>Complete genome sequence of the broad-host-range strain Sinorhizobium fredii USDA257.</title>
        <authorList>
            <person name="Schuldes J."/>
            <person name="Rodriguez Orbegoso M."/>
            <person name="Schmeisser C."/>
            <person name="Krishnan H.B."/>
            <person name="Daniel R."/>
            <person name="Streit W.R."/>
        </authorList>
    </citation>
    <scope>NUCLEOTIDE SEQUENCE [LARGE SCALE GENOMIC DNA]</scope>
    <source>
        <strain evidence="3 4">USDA 257</strain>
    </source>
</reference>
<dbReference type="PATRIC" id="fig|1185652.3.peg.971"/>
<dbReference type="EMBL" id="CP003563">
    <property type="protein sequence ID" value="AFL49527.1"/>
    <property type="molecule type" value="Genomic_DNA"/>
</dbReference>
<name>I3X0X1_SINF2</name>
<dbReference type="STRING" id="1185652.USDA257_c09350"/>
<dbReference type="Proteomes" id="UP000006180">
    <property type="component" value="Chromosome"/>
</dbReference>
<gene>
    <name evidence="3" type="ORF">USDA257_c09350</name>
</gene>
<dbReference type="SUPFAM" id="SSF56003">
    <property type="entry name" value="Molybdenum cofactor-binding domain"/>
    <property type="match status" value="1"/>
</dbReference>
<dbReference type="InterPro" id="IPR008274">
    <property type="entry name" value="AldOxase/xan_DH_MoCoBD1"/>
</dbReference>
<feature type="region of interest" description="Disordered" evidence="1">
    <location>
        <begin position="54"/>
        <end position="77"/>
    </location>
</feature>
<feature type="domain" description="Aldehyde oxidase/xanthine dehydrogenase first molybdopterin binding" evidence="2">
    <location>
        <begin position="1"/>
        <end position="58"/>
    </location>
</feature>
<dbReference type="EC" id="1.17.1.4" evidence="3"/>
<dbReference type="KEGG" id="sfd:USDA257_c09350"/>
<evidence type="ECO:0000259" key="2">
    <source>
        <dbReference type="Pfam" id="PF02738"/>
    </source>
</evidence>
<evidence type="ECO:0000313" key="4">
    <source>
        <dbReference type="Proteomes" id="UP000006180"/>
    </source>
</evidence>
<proteinExistence type="predicted"/>
<dbReference type="eggNOG" id="COG1529">
    <property type="taxonomic scope" value="Bacteria"/>
</dbReference>
<feature type="compositionally biased region" description="Polar residues" evidence="1">
    <location>
        <begin position="68"/>
        <end position="77"/>
    </location>
</feature>
<dbReference type="AlphaFoldDB" id="I3X0X1"/>
<dbReference type="InterPro" id="IPR037165">
    <property type="entry name" value="AldOxase/xan_DH_Mopterin-bd_sf"/>
</dbReference>
<keyword evidence="3" id="KW-0560">Oxidoreductase</keyword>
<accession>I3X0X1</accession>
<dbReference type="Pfam" id="PF02738">
    <property type="entry name" value="MoCoBD_1"/>
    <property type="match status" value="1"/>
</dbReference>
<dbReference type="GO" id="GO:0004854">
    <property type="term" value="F:xanthine dehydrogenase activity"/>
    <property type="evidence" value="ECO:0007669"/>
    <property type="project" value="UniProtKB-EC"/>
</dbReference>